<keyword evidence="5" id="KW-0411">Iron-sulfur</keyword>
<evidence type="ECO:0008006" key="7">
    <source>
        <dbReference type="Google" id="ProtNLM"/>
    </source>
</evidence>
<dbReference type="GO" id="GO:0051539">
    <property type="term" value="F:4 iron, 4 sulfur cluster binding"/>
    <property type="evidence" value="ECO:0007669"/>
    <property type="project" value="UniProtKB-KW"/>
</dbReference>
<dbReference type="HAMAP" id="MF_00191">
    <property type="entry name" value="IspH"/>
    <property type="match status" value="1"/>
</dbReference>
<dbReference type="PANTHER" id="PTHR30426">
    <property type="entry name" value="4-HYDROXY-3-METHYLBUT-2-ENYL DIPHOSPHATE REDUCTASE"/>
    <property type="match status" value="1"/>
</dbReference>
<proteinExistence type="inferred from homology"/>
<evidence type="ECO:0000256" key="2">
    <source>
        <dbReference type="ARBA" id="ARBA00022485"/>
    </source>
</evidence>
<dbReference type="NCBIfam" id="TIGR00216">
    <property type="entry name" value="ispH_lytB"/>
    <property type="match status" value="1"/>
</dbReference>
<dbReference type="GO" id="GO:0051745">
    <property type="term" value="F:4-hydroxy-3-methylbut-2-enyl diphosphate reductase activity"/>
    <property type="evidence" value="ECO:0007669"/>
    <property type="project" value="InterPro"/>
</dbReference>
<accession>A0A0F9BBF7</accession>
<evidence type="ECO:0000256" key="3">
    <source>
        <dbReference type="ARBA" id="ARBA00022723"/>
    </source>
</evidence>
<evidence type="ECO:0000256" key="1">
    <source>
        <dbReference type="ARBA" id="ARBA00001966"/>
    </source>
</evidence>
<comment type="cofactor">
    <cofactor evidence="1">
        <name>[4Fe-4S] cluster</name>
        <dbReference type="ChEBI" id="CHEBI:49883"/>
    </cofactor>
</comment>
<organism evidence="6">
    <name type="scientific">marine sediment metagenome</name>
    <dbReference type="NCBI Taxonomy" id="412755"/>
    <lineage>
        <taxon>unclassified sequences</taxon>
        <taxon>metagenomes</taxon>
        <taxon>ecological metagenomes</taxon>
    </lineage>
</organism>
<comment type="caution">
    <text evidence="6">The sequence shown here is derived from an EMBL/GenBank/DDBJ whole genome shotgun (WGS) entry which is preliminary data.</text>
</comment>
<dbReference type="GO" id="GO:0019288">
    <property type="term" value="P:isopentenyl diphosphate biosynthetic process, methylerythritol 4-phosphate pathway"/>
    <property type="evidence" value="ECO:0007669"/>
    <property type="project" value="InterPro"/>
</dbReference>
<evidence type="ECO:0000256" key="4">
    <source>
        <dbReference type="ARBA" id="ARBA00023004"/>
    </source>
</evidence>
<name>A0A0F9BBF7_9ZZZZ</name>
<dbReference type="GO" id="GO:0046872">
    <property type="term" value="F:metal ion binding"/>
    <property type="evidence" value="ECO:0007669"/>
    <property type="project" value="UniProtKB-KW"/>
</dbReference>
<dbReference type="Gene3D" id="3.40.1010.20">
    <property type="entry name" value="4-hydroxy-3-methylbut-2-enyl diphosphate reductase, catalytic domain"/>
    <property type="match status" value="2"/>
</dbReference>
<reference evidence="6" key="1">
    <citation type="journal article" date="2015" name="Nature">
        <title>Complex archaea that bridge the gap between prokaryotes and eukaryotes.</title>
        <authorList>
            <person name="Spang A."/>
            <person name="Saw J.H."/>
            <person name="Jorgensen S.L."/>
            <person name="Zaremba-Niedzwiedzka K."/>
            <person name="Martijn J."/>
            <person name="Lind A.E."/>
            <person name="van Eijk R."/>
            <person name="Schleper C."/>
            <person name="Guy L."/>
            <person name="Ettema T.J."/>
        </authorList>
    </citation>
    <scope>NUCLEOTIDE SEQUENCE</scope>
</reference>
<dbReference type="InterPro" id="IPR003451">
    <property type="entry name" value="LytB/IspH"/>
</dbReference>
<keyword evidence="2" id="KW-0004">4Fe-4S</keyword>
<keyword evidence="4" id="KW-0408">Iron</keyword>
<dbReference type="CDD" id="cd13944">
    <property type="entry name" value="lytB_ispH"/>
    <property type="match status" value="1"/>
</dbReference>
<dbReference type="AlphaFoldDB" id="A0A0F9BBF7"/>
<evidence type="ECO:0000256" key="5">
    <source>
        <dbReference type="ARBA" id="ARBA00023014"/>
    </source>
</evidence>
<dbReference type="Gene3D" id="3.40.50.11270">
    <property type="match status" value="1"/>
</dbReference>
<dbReference type="PANTHER" id="PTHR30426:SF0">
    <property type="entry name" value="4-HYDROXY-3-METHYLBUT-2-ENYL DIPHOSPHATE REDUCTASE"/>
    <property type="match status" value="1"/>
</dbReference>
<dbReference type="GO" id="GO:0050992">
    <property type="term" value="P:dimethylallyl diphosphate biosynthetic process"/>
    <property type="evidence" value="ECO:0007669"/>
    <property type="project" value="InterPro"/>
</dbReference>
<keyword evidence="3" id="KW-0479">Metal-binding</keyword>
<evidence type="ECO:0000313" key="6">
    <source>
        <dbReference type="EMBL" id="KKL11182.1"/>
    </source>
</evidence>
<gene>
    <name evidence="6" type="ORF">LCGC14_2548370</name>
</gene>
<dbReference type="EMBL" id="LAZR01041758">
    <property type="protein sequence ID" value="KKL11182.1"/>
    <property type="molecule type" value="Genomic_DNA"/>
</dbReference>
<sequence>MEVRLAKKLGFCFGVERAIALAEQSLAERTGNIASLGEIIHNRQVVQMLSEQGLRVVDDPAKAAGTVLIRSHGEGPEVFETLSRRGVEIVDATCVLVKRAQQVVAQLAKEGYQVVVIGQAEHPEVKAVCAYAPGVVCVDTVEDLARLPSGAKLGIVCQTTHSPGHFGRMVGQIVARGHPEVKIVNTLCNEVRNRQGAAVELADQVDVMFVLGGKQSANTRQLAQLCAAEGVPTHHLERWAQFRPEMAAGKSVAGVTAGASTPQWVIEEFVSKLRAFDPAE</sequence>
<protein>
    <recommendedName>
        <fullName evidence="7">4-hydroxy-3-methylbut-2-enyl diphosphate reductase</fullName>
    </recommendedName>
</protein>
<dbReference type="Pfam" id="PF02401">
    <property type="entry name" value="LYTB"/>
    <property type="match status" value="1"/>
</dbReference>